<proteinExistence type="predicted"/>
<gene>
    <name evidence="3" type="ORF">COX47_01600</name>
</gene>
<protein>
    <recommendedName>
        <fullName evidence="5">Inosine-guanosine phosphorylase</fullName>
    </recommendedName>
</protein>
<evidence type="ECO:0000256" key="1">
    <source>
        <dbReference type="ARBA" id="ARBA00022676"/>
    </source>
</evidence>
<dbReference type="EMBL" id="PCRE01000022">
    <property type="protein sequence ID" value="PIP15097.1"/>
    <property type="molecule type" value="Genomic_DNA"/>
</dbReference>
<dbReference type="SUPFAM" id="SSF53167">
    <property type="entry name" value="Purine and uridine phosphorylases"/>
    <property type="match status" value="1"/>
</dbReference>
<dbReference type="Proteomes" id="UP000231025">
    <property type="component" value="Unassembled WGS sequence"/>
</dbReference>
<evidence type="ECO:0000313" key="3">
    <source>
        <dbReference type="EMBL" id="PIP15097.1"/>
    </source>
</evidence>
<dbReference type="GO" id="GO:0004731">
    <property type="term" value="F:purine-nucleoside phosphorylase activity"/>
    <property type="evidence" value="ECO:0007669"/>
    <property type="project" value="InterPro"/>
</dbReference>
<accession>A0A2G9Y794</accession>
<dbReference type="InterPro" id="IPR011268">
    <property type="entry name" value="Purine_phosphorylase"/>
</dbReference>
<name>A0A2G9Y794_9BACT</name>
<evidence type="ECO:0000256" key="2">
    <source>
        <dbReference type="ARBA" id="ARBA00022679"/>
    </source>
</evidence>
<keyword evidence="1" id="KW-0328">Glycosyltransferase</keyword>
<sequence length="346" mass="38310">MAEKVKREKIIVPEQRSEGYQRWIKTGADFLRKELPFEGPADVSITIGSGLSSVVDHLQLTNRKVISYEVIGLPVGKVEGHKKEIIAGITPEDKKVIIINGRTHAYEIPEAGLETETWSHLERMELATGYLAMLNEIGVENMILTCAAGGINHPMNEDQLKPFDQESLPVIGLIASDVNKAYSSVHMGNFKAHKGNFFGLRDADGDLMSLIRQSMNTIEEGIDIPFVHYSTSQTTPCFEDVGAIYETAINGGQVLGMSYSYEKEFISGLDHIGRFAGIAVVTNSVELVDKDKPANASNIISVQELRRRYPWEFKIAHPASHQEVQDMGKLANERLGKALVQMVKSL</sequence>
<organism evidence="3 4">
    <name type="scientific">Candidatus Roizmanbacteria bacterium CG23_combo_of_CG06-09_8_20_14_all_35_49</name>
    <dbReference type="NCBI Taxonomy" id="1974863"/>
    <lineage>
        <taxon>Bacteria</taxon>
        <taxon>Candidatus Roizmaniibacteriota</taxon>
    </lineage>
</organism>
<dbReference type="InterPro" id="IPR035994">
    <property type="entry name" value="Nucleoside_phosphorylase_sf"/>
</dbReference>
<reference evidence="3 4" key="1">
    <citation type="submission" date="2017-09" db="EMBL/GenBank/DDBJ databases">
        <title>Depth-based differentiation of microbial function through sediment-hosted aquifers and enrichment of novel symbionts in the deep terrestrial subsurface.</title>
        <authorList>
            <person name="Probst A.J."/>
            <person name="Ladd B."/>
            <person name="Jarett J.K."/>
            <person name="Geller-Mcgrath D.E."/>
            <person name="Sieber C.M."/>
            <person name="Emerson J.B."/>
            <person name="Anantharaman K."/>
            <person name="Thomas B.C."/>
            <person name="Malmstrom R."/>
            <person name="Stieglmeier M."/>
            <person name="Klingl A."/>
            <person name="Woyke T."/>
            <person name="Ryan C.M."/>
            <person name="Banfield J.F."/>
        </authorList>
    </citation>
    <scope>NUCLEOTIDE SEQUENCE [LARGE SCALE GENOMIC DNA]</scope>
    <source>
        <strain evidence="3">CG23_combo_of_CG06-09_8_20_14_all_35_49</strain>
    </source>
</reference>
<keyword evidence="2" id="KW-0808">Transferase</keyword>
<dbReference type="AlphaFoldDB" id="A0A2G9Y794"/>
<dbReference type="GO" id="GO:0005737">
    <property type="term" value="C:cytoplasm"/>
    <property type="evidence" value="ECO:0007669"/>
    <property type="project" value="TreeGrafter"/>
</dbReference>
<dbReference type="PANTHER" id="PTHR11904:SF9">
    <property type="entry name" value="PURINE NUCLEOSIDE PHOSPHORYLASE-RELATED"/>
    <property type="match status" value="1"/>
</dbReference>
<evidence type="ECO:0000313" key="4">
    <source>
        <dbReference type="Proteomes" id="UP000231025"/>
    </source>
</evidence>
<comment type="caution">
    <text evidence="3">The sequence shown here is derived from an EMBL/GenBank/DDBJ whole genome shotgun (WGS) entry which is preliminary data.</text>
</comment>
<dbReference type="PANTHER" id="PTHR11904">
    <property type="entry name" value="METHYLTHIOADENOSINE/PURINE NUCLEOSIDE PHOSPHORYLASE"/>
    <property type="match status" value="1"/>
</dbReference>
<dbReference type="GO" id="GO:0009116">
    <property type="term" value="P:nucleoside metabolic process"/>
    <property type="evidence" value="ECO:0007669"/>
    <property type="project" value="InterPro"/>
</dbReference>
<evidence type="ECO:0008006" key="5">
    <source>
        <dbReference type="Google" id="ProtNLM"/>
    </source>
</evidence>
<dbReference type="Gene3D" id="3.40.50.1580">
    <property type="entry name" value="Nucleoside phosphorylase domain"/>
    <property type="match status" value="1"/>
</dbReference>